<keyword evidence="5 6" id="KW-0472">Membrane</keyword>
<comment type="subcellular location">
    <subcellularLocation>
        <location evidence="1">Membrane</location>
        <topology evidence="1">Multi-pass membrane protein</topology>
    </subcellularLocation>
</comment>
<feature type="transmembrane region" description="Helical" evidence="6">
    <location>
        <begin position="108"/>
        <end position="131"/>
    </location>
</feature>
<accession>A0ABR7YWJ7</accession>
<dbReference type="InterPro" id="IPR036259">
    <property type="entry name" value="MFS_trans_sf"/>
</dbReference>
<evidence type="ECO:0000256" key="4">
    <source>
        <dbReference type="ARBA" id="ARBA00022989"/>
    </source>
</evidence>
<organism evidence="7 8">
    <name type="scientific">Pseudomonas typographi</name>
    <dbReference type="NCBI Taxonomy" id="2715964"/>
    <lineage>
        <taxon>Bacteria</taxon>
        <taxon>Pseudomonadati</taxon>
        <taxon>Pseudomonadota</taxon>
        <taxon>Gammaproteobacteria</taxon>
        <taxon>Pseudomonadales</taxon>
        <taxon>Pseudomonadaceae</taxon>
        <taxon>Pseudomonas</taxon>
    </lineage>
</organism>
<evidence type="ECO:0000313" key="8">
    <source>
        <dbReference type="Proteomes" id="UP000805841"/>
    </source>
</evidence>
<feature type="transmembrane region" description="Helical" evidence="6">
    <location>
        <begin position="16"/>
        <end position="36"/>
    </location>
</feature>
<evidence type="ECO:0000256" key="6">
    <source>
        <dbReference type="SAM" id="Phobius"/>
    </source>
</evidence>
<feature type="transmembrane region" description="Helical" evidence="6">
    <location>
        <begin position="173"/>
        <end position="193"/>
    </location>
</feature>
<comment type="caution">
    <text evidence="7">The sequence shown here is derived from an EMBL/GenBank/DDBJ whole genome shotgun (WGS) entry which is preliminary data.</text>
</comment>
<dbReference type="RefSeq" id="WP_190417057.1">
    <property type="nucleotide sequence ID" value="NZ_JAAOCA010000002.1"/>
</dbReference>
<evidence type="ECO:0000256" key="5">
    <source>
        <dbReference type="ARBA" id="ARBA00023136"/>
    </source>
</evidence>
<feature type="transmembrane region" description="Helical" evidence="6">
    <location>
        <begin position="308"/>
        <end position="329"/>
    </location>
</feature>
<feature type="transmembrane region" description="Helical" evidence="6">
    <location>
        <begin position="373"/>
        <end position="393"/>
    </location>
</feature>
<dbReference type="PANTHER" id="PTHR42718">
    <property type="entry name" value="MAJOR FACILITATOR SUPERFAMILY MULTIDRUG TRANSPORTER MFSC"/>
    <property type="match status" value="1"/>
</dbReference>
<keyword evidence="4 6" id="KW-1133">Transmembrane helix</keyword>
<dbReference type="Proteomes" id="UP000805841">
    <property type="component" value="Unassembled WGS sequence"/>
</dbReference>
<feature type="transmembrane region" description="Helical" evidence="6">
    <location>
        <begin position="56"/>
        <end position="73"/>
    </location>
</feature>
<keyword evidence="8" id="KW-1185">Reference proteome</keyword>
<dbReference type="PANTHER" id="PTHR42718:SF9">
    <property type="entry name" value="MAJOR FACILITATOR SUPERFAMILY MULTIDRUG TRANSPORTER MFSC"/>
    <property type="match status" value="1"/>
</dbReference>
<feature type="transmembrane region" description="Helical" evidence="6">
    <location>
        <begin position="400"/>
        <end position="422"/>
    </location>
</feature>
<proteinExistence type="predicted"/>
<sequence>MPGSPSTPTHSPAVRLAYACVAVLLGLTGGLGNALISANLASVQGYLGLTPSEGAWLPAAYLMVNVSTSLLLIKFRQQYGLRLFAEIGLSLYAIVTVCQVFVEGFAMAVFVRAASGFAAATVSTLAVLYMLQAFKKADMGRGLVLGIGISQLATPLAWLLSPALLDLGEWHRLYVFEAGLALCSLAAVVILKLPPGERVKAFEPLDFLTFALLAPGLALVAAVLAQGRLQWWNSQPWIGYALIVAVILLTIAIAIEHLRQTPLLQTRWLGALDTVRFATGALMLRFILSEQNYGAVGLLQTLGMGPDQLQPLYAVMLLGLLAGMLASALTFSPRTAIPQILISIVLVGVGSFMDADATNLTRPQNMFVSQTLLSFAAGMFMGPLMLVGVMSALKQGPHYIVSFSVLFSLTQSIGGLAGPAAFGTFQVVREKFHSSQVNAYLDPTNPVVAQRIQLQGQAYAATLLDPALRQAEGVAQLGQAATREANVLAYNDVFKVIGTMTISFLCWSLFHTWRAARKAEPAKQAVAGNSSPAV</sequence>
<reference evidence="7 8" key="1">
    <citation type="journal article" date="2020" name="Insects">
        <title>Bacteria Belonging to Pseudomonas typographi sp. nov. from the Bark Beetle Ips typographus Have Genomic Potential to Aid in the Host Ecology.</title>
        <authorList>
            <person name="Peral-Aranega E."/>
            <person name="Saati-Santamaria Z."/>
            <person name="Kolarik M."/>
            <person name="Rivas R."/>
            <person name="Garcia-Fraile P."/>
        </authorList>
    </citation>
    <scope>NUCLEOTIDE SEQUENCE [LARGE SCALE GENOMIC DNA]</scope>
    <source>
        <strain evidence="7 8">CA3A</strain>
    </source>
</reference>
<dbReference type="Pfam" id="PF07690">
    <property type="entry name" value="MFS_1"/>
    <property type="match status" value="1"/>
</dbReference>
<feature type="transmembrane region" description="Helical" evidence="6">
    <location>
        <begin position="205"/>
        <end position="225"/>
    </location>
</feature>
<name>A0ABR7YWJ7_9PSED</name>
<feature type="transmembrane region" description="Helical" evidence="6">
    <location>
        <begin position="80"/>
        <end position="102"/>
    </location>
</feature>
<evidence type="ECO:0000256" key="2">
    <source>
        <dbReference type="ARBA" id="ARBA00022448"/>
    </source>
</evidence>
<dbReference type="SUPFAM" id="SSF103473">
    <property type="entry name" value="MFS general substrate transporter"/>
    <property type="match status" value="1"/>
</dbReference>
<keyword evidence="2" id="KW-0813">Transport</keyword>
<dbReference type="EMBL" id="JAAOCA010000002">
    <property type="protein sequence ID" value="MBD1597553.1"/>
    <property type="molecule type" value="Genomic_DNA"/>
</dbReference>
<keyword evidence="3 6" id="KW-0812">Transmembrane</keyword>
<gene>
    <name evidence="7" type="ORF">HAQ05_02350</name>
</gene>
<protein>
    <submittedName>
        <fullName evidence="7">MFS transporter</fullName>
    </submittedName>
</protein>
<evidence type="ECO:0000256" key="3">
    <source>
        <dbReference type="ARBA" id="ARBA00022692"/>
    </source>
</evidence>
<dbReference type="InterPro" id="IPR011701">
    <property type="entry name" value="MFS"/>
</dbReference>
<evidence type="ECO:0000256" key="1">
    <source>
        <dbReference type="ARBA" id="ARBA00004141"/>
    </source>
</evidence>
<feature type="transmembrane region" description="Helical" evidence="6">
    <location>
        <begin position="143"/>
        <end position="161"/>
    </location>
</feature>
<dbReference type="Gene3D" id="1.20.1250.20">
    <property type="entry name" value="MFS general substrate transporter like domains"/>
    <property type="match status" value="1"/>
</dbReference>
<feature type="transmembrane region" description="Helical" evidence="6">
    <location>
        <begin position="237"/>
        <end position="256"/>
    </location>
</feature>
<feature type="transmembrane region" description="Helical" evidence="6">
    <location>
        <begin position="336"/>
        <end position="353"/>
    </location>
</feature>
<evidence type="ECO:0000313" key="7">
    <source>
        <dbReference type="EMBL" id="MBD1597553.1"/>
    </source>
</evidence>